<feature type="transmembrane region" description="Helical" evidence="1">
    <location>
        <begin position="40"/>
        <end position="64"/>
    </location>
</feature>
<keyword evidence="3" id="KW-1185">Reference proteome</keyword>
<evidence type="ECO:0000313" key="3">
    <source>
        <dbReference type="Proteomes" id="UP000187499"/>
    </source>
</evidence>
<dbReference type="STRING" id="1847728.BTM29_05585"/>
<dbReference type="OrthoDB" id="4578823at2"/>
<keyword evidence="1" id="KW-0812">Transmembrane</keyword>
<reference evidence="3" key="1">
    <citation type="submission" date="2016-12" db="EMBL/GenBank/DDBJ databases">
        <authorList>
            <person name="Jung M.Y."/>
            <person name="Lee S.H."/>
        </authorList>
    </citation>
    <scope>NUCLEOTIDE SEQUENCE [LARGE SCALE GENOMIC DNA]</scope>
    <source>
        <strain evidence="3">WiKim39</strain>
    </source>
</reference>
<evidence type="ECO:0000313" key="2">
    <source>
        <dbReference type="EMBL" id="APX72065.1"/>
    </source>
</evidence>
<feature type="transmembrane region" description="Helical" evidence="1">
    <location>
        <begin position="12"/>
        <end position="34"/>
    </location>
</feature>
<dbReference type="AlphaFoldDB" id="A0A1P8Q2K2"/>
<sequence length="76" mass="8826">MKEKSESNGISFVGLLTLIFVIAKLFGLIHWSWLLVFAPVLIEIVLALLLYTIAGLILLVKYLIMKYQIWKFDREK</sequence>
<dbReference type="RefSeq" id="WP_076614568.1">
    <property type="nucleotide sequence ID" value="NZ_CP019323.1"/>
</dbReference>
<keyword evidence="1" id="KW-1133">Transmembrane helix</keyword>
<gene>
    <name evidence="2" type="ORF">BTM29_05585</name>
</gene>
<dbReference type="Proteomes" id="UP000187499">
    <property type="component" value="Chromosome"/>
</dbReference>
<dbReference type="KEGG" id="lalw:BTM29_05585"/>
<protein>
    <submittedName>
        <fullName evidence="2">Uncharacterized protein</fullName>
    </submittedName>
</protein>
<name>A0A1P8Q2K2_9LACO</name>
<organism evidence="2 3">
    <name type="scientific">Companilactobacillus allii</name>
    <dbReference type="NCBI Taxonomy" id="1847728"/>
    <lineage>
        <taxon>Bacteria</taxon>
        <taxon>Bacillati</taxon>
        <taxon>Bacillota</taxon>
        <taxon>Bacilli</taxon>
        <taxon>Lactobacillales</taxon>
        <taxon>Lactobacillaceae</taxon>
        <taxon>Companilactobacillus</taxon>
    </lineage>
</organism>
<accession>A0A1P8Q2K2</accession>
<proteinExistence type="predicted"/>
<evidence type="ECO:0000256" key="1">
    <source>
        <dbReference type="SAM" id="Phobius"/>
    </source>
</evidence>
<keyword evidence="1" id="KW-0472">Membrane</keyword>
<dbReference type="EMBL" id="CP019323">
    <property type="protein sequence ID" value="APX72065.1"/>
    <property type="molecule type" value="Genomic_DNA"/>
</dbReference>